<protein>
    <submittedName>
        <fullName evidence="2">Uncharacterized protein</fullName>
    </submittedName>
</protein>
<evidence type="ECO:0000313" key="3">
    <source>
        <dbReference type="Proteomes" id="UP000044136"/>
    </source>
</evidence>
<accession>A0A078M9P0</accession>
<sequence>MFLLHRKMGIYTLKSYSQAKKEAKLLLDYIKLIEQFEINTLSDLIIYQYAIHNSISKVIKAIKSQNTSFSFSIEYEKITSNFIKNTILSTPQNQLHSTIKKGYLRKTKPQRNSKNQYK</sequence>
<dbReference type="AlphaFoldDB" id="A0A078M9P0"/>
<keyword evidence="3" id="KW-1185">Reference proteome</keyword>
<feature type="region of interest" description="Disordered" evidence="1">
    <location>
        <begin position="98"/>
        <end position="118"/>
    </location>
</feature>
<dbReference type="Proteomes" id="UP000044136">
    <property type="component" value="Unassembled WGS sequence"/>
</dbReference>
<evidence type="ECO:0000313" key="2">
    <source>
        <dbReference type="EMBL" id="CEA02949.1"/>
    </source>
</evidence>
<name>A0A078M9P0_9STAP</name>
<gene>
    <name evidence="2" type="ORF">BN1048_01922</name>
</gene>
<proteinExistence type="predicted"/>
<reference evidence="2" key="1">
    <citation type="submission" date="2014-07" db="EMBL/GenBank/DDBJ databases">
        <authorList>
            <person name="Urmite Genomes Urmite Genomes"/>
        </authorList>
    </citation>
    <scope>NUCLEOTIDE SEQUENCE [LARGE SCALE GENOMIC DNA]</scope>
    <source>
        <strain evidence="2">13MG44_air</strain>
    </source>
</reference>
<organism evidence="2 3">
    <name type="scientific">Jeotgalicoccus saudimassiliensis</name>
    <dbReference type="NCBI Taxonomy" id="1461582"/>
    <lineage>
        <taxon>Bacteria</taxon>
        <taxon>Bacillati</taxon>
        <taxon>Bacillota</taxon>
        <taxon>Bacilli</taxon>
        <taxon>Bacillales</taxon>
        <taxon>Staphylococcaceae</taxon>
        <taxon>Jeotgalicoccus</taxon>
    </lineage>
</organism>
<evidence type="ECO:0000256" key="1">
    <source>
        <dbReference type="SAM" id="MobiDB-lite"/>
    </source>
</evidence>
<dbReference type="HOGENOM" id="CLU_2069942_0_0_9"/>
<dbReference type="EMBL" id="CCSE01000001">
    <property type="protein sequence ID" value="CEA02949.1"/>
    <property type="molecule type" value="Genomic_DNA"/>
</dbReference>